<dbReference type="Proteomes" id="UP000694546">
    <property type="component" value="Chromosome 22"/>
</dbReference>
<proteinExistence type="predicted"/>
<keyword evidence="4" id="KW-1185">Reference proteome</keyword>
<gene>
    <name evidence="3" type="primary">nrsn1l</name>
</gene>
<evidence type="ECO:0000256" key="2">
    <source>
        <dbReference type="SAM" id="Phobius"/>
    </source>
</evidence>
<evidence type="ECO:0000313" key="4">
    <source>
        <dbReference type="Proteomes" id="UP000694546"/>
    </source>
</evidence>
<dbReference type="OrthoDB" id="5979667at2759"/>
<keyword evidence="2" id="KW-0472">Membrane</keyword>
<reference evidence="3" key="2">
    <citation type="submission" date="2025-09" db="UniProtKB">
        <authorList>
            <consortium name="Ensembl"/>
        </authorList>
    </citation>
    <scope>IDENTIFICATION</scope>
</reference>
<keyword evidence="2" id="KW-1133">Transmembrane helix</keyword>
<dbReference type="GO" id="GO:0030133">
    <property type="term" value="C:transport vesicle"/>
    <property type="evidence" value="ECO:0007669"/>
    <property type="project" value="InterPro"/>
</dbReference>
<keyword evidence="2" id="KW-0812">Transmembrane</keyword>
<dbReference type="GO" id="GO:0007399">
    <property type="term" value="P:nervous system development"/>
    <property type="evidence" value="ECO:0007669"/>
    <property type="project" value="TreeGrafter"/>
</dbReference>
<dbReference type="Pfam" id="PF14927">
    <property type="entry name" value="Neurensin"/>
    <property type="match status" value="1"/>
</dbReference>
<sequence>MASCPEPCASRGRSPEKEPASICMRFGVRSYLHHFYEECSSSMRERDPEDQHQGSARDWSSATWSSAAWKVSLALSLLLLGAGVAGLSVGFSGARRIESFGEGELLFVDAAAVRHNEALRVGVAAGTLLTCLAAVLALMGACLWLLPRVDLPAWSKLGEEEAGRRRGGGGRGARGEGGGGAGPRSAVTRAPGPQEGKVPVTLSKVEIVQPSPDNHPPIP</sequence>
<dbReference type="Ensembl" id="ENSGMOT00000030542.1">
    <property type="protein sequence ID" value="ENSGMOP00000065488.1"/>
    <property type="gene ID" value="ENSGMOG00000024279.1"/>
</dbReference>
<evidence type="ECO:0000256" key="1">
    <source>
        <dbReference type="SAM" id="MobiDB-lite"/>
    </source>
</evidence>
<feature type="region of interest" description="Disordered" evidence="1">
    <location>
        <begin position="160"/>
        <end position="219"/>
    </location>
</feature>
<dbReference type="AlphaFoldDB" id="A0A8C5CQS9"/>
<dbReference type="GeneTree" id="ENSGT00530000063877"/>
<organism evidence="3 4">
    <name type="scientific">Gadus morhua</name>
    <name type="common">Atlantic cod</name>
    <dbReference type="NCBI Taxonomy" id="8049"/>
    <lineage>
        <taxon>Eukaryota</taxon>
        <taxon>Metazoa</taxon>
        <taxon>Chordata</taxon>
        <taxon>Craniata</taxon>
        <taxon>Vertebrata</taxon>
        <taxon>Euteleostomi</taxon>
        <taxon>Actinopterygii</taxon>
        <taxon>Neopterygii</taxon>
        <taxon>Teleostei</taxon>
        <taxon>Neoteleostei</taxon>
        <taxon>Acanthomorphata</taxon>
        <taxon>Zeiogadaria</taxon>
        <taxon>Gadariae</taxon>
        <taxon>Gadiformes</taxon>
        <taxon>Gadoidei</taxon>
        <taxon>Gadidae</taxon>
        <taxon>Gadus</taxon>
    </lineage>
</organism>
<protein>
    <submittedName>
        <fullName evidence="3">Neurensin 1-like</fullName>
    </submittedName>
</protein>
<evidence type="ECO:0000313" key="3">
    <source>
        <dbReference type="Ensembl" id="ENSGMOP00000065488.1"/>
    </source>
</evidence>
<feature type="transmembrane region" description="Helical" evidence="2">
    <location>
        <begin position="123"/>
        <end position="146"/>
    </location>
</feature>
<name>A0A8C5CQS9_GADMO</name>
<feature type="transmembrane region" description="Helical" evidence="2">
    <location>
        <begin position="67"/>
        <end position="91"/>
    </location>
</feature>
<dbReference type="InterPro" id="IPR024883">
    <property type="entry name" value="Neurensin"/>
</dbReference>
<accession>A0A8C5CQS9</accession>
<reference evidence="3" key="1">
    <citation type="submission" date="2025-08" db="UniProtKB">
        <authorList>
            <consortium name="Ensembl"/>
        </authorList>
    </citation>
    <scope>IDENTIFICATION</scope>
</reference>
<dbReference type="PANTHER" id="PTHR14796">
    <property type="entry name" value="NEURENSIN 1-RELATED"/>
    <property type="match status" value="1"/>
</dbReference>
<dbReference type="GO" id="GO:0043005">
    <property type="term" value="C:neuron projection"/>
    <property type="evidence" value="ECO:0007669"/>
    <property type="project" value="TreeGrafter"/>
</dbReference>
<dbReference type="GO" id="GO:0043025">
    <property type="term" value="C:neuronal cell body"/>
    <property type="evidence" value="ECO:0007669"/>
    <property type="project" value="TreeGrafter"/>
</dbReference>
<dbReference type="OMA" id="GSSCLQF"/>
<dbReference type="PANTHER" id="PTHR14796:SF3">
    <property type="entry name" value="NEURENSIN 1-LIKE-RELATED"/>
    <property type="match status" value="1"/>
</dbReference>
<feature type="compositionally biased region" description="Gly residues" evidence="1">
    <location>
        <begin position="169"/>
        <end position="182"/>
    </location>
</feature>